<sequence length="372" mass="43175">MSKFLTTTNRTIVWFKKANDNGDLQMKPPFQRNPVWTHPQKSYLIDSILNGYPIPEIYMQEFVDENGNENHIIIDGQQRTRACLDFIEGLYSIKEDESPTWGGMCFDDLSPDDKKKIFGYTFIVRLLPEMSDNDIRGIFQRLNKNVVALNPQELRQATYWGAFITCMQELSNYKYWSTTGIFSPLNVRRMMDVEYISELAIAVLHGHQNKKQTIDKYYQEYEEVFEEYDDLITTFQKVLFEMEQIFPDIKTTRWKKKTDFYTLFLYMASHQKQLPFSGETRNNIRSALDEFSDQVDKFIAGGESESEGFNQQVLNYGRSIRASSDLGSRKRRHIALCEIIDPILGVNSTSTSSASITPLQNGLFDILDDDDA</sequence>
<dbReference type="InterPro" id="IPR004919">
    <property type="entry name" value="GmrSD_N"/>
</dbReference>
<evidence type="ECO:0000313" key="3">
    <source>
        <dbReference type="Proteomes" id="UP001576708"/>
    </source>
</evidence>
<dbReference type="PANTHER" id="PTHR39639">
    <property type="entry name" value="CHROMOSOME 16, WHOLE GENOME SHOTGUN SEQUENCE"/>
    <property type="match status" value="1"/>
</dbReference>
<dbReference type="PANTHER" id="PTHR39639:SF1">
    <property type="entry name" value="DUF262 DOMAIN-CONTAINING PROTEIN"/>
    <property type="match status" value="1"/>
</dbReference>
<dbReference type="RefSeq" id="WP_342200806.1">
    <property type="nucleotide sequence ID" value="NZ_JBCATE010000001.1"/>
</dbReference>
<evidence type="ECO:0000259" key="1">
    <source>
        <dbReference type="Pfam" id="PF03235"/>
    </source>
</evidence>
<protein>
    <submittedName>
        <fullName evidence="2">DUF262 domain-containing protein</fullName>
    </submittedName>
</protein>
<gene>
    <name evidence="2" type="ORF">ACE02W_03730</name>
</gene>
<proteinExistence type="predicted"/>
<reference evidence="2 3" key="1">
    <citation type="submission" date="2024-09" db="EMBL/GenBank/DDBJ databases">
        <authorList>
            <person name="Zhang Y."/>
        </authorList>
    </citation>
    <scope>NUCLEOTIDE SEQUENCE [LARGE SCALE GENOMIC DNA]</scope>
    <source>
        <strain evidence="2 3">ZJ318</strain>
    </source>
</reference>
<feature type="domain" description="GmrSD restriction endonucleases N-terminal" evidence="1">
    <location>
        <begin position="25"/>
        <end position="159"/>
    </location>
</feature>
<dbReference type="EMBL" id="JBHFGU010000001">
    <property type="protein sequence ID" value="MFB2618923.1"/>
    <property type="molecule type" value="Genomic_DNA"/>
</dbReference>
<keyword evidence="3" id="KW-1185">Reference proteome</keyword>
<organism evidence="2 3">
    <name type="scientific">Shewanella mangrovisoli</name>
    <dbReference type="NCBI Taxonomy" id="2864211"/>
    <lineage>
        <taxon>Bacteria</taxon>
        <taxon>Pseudomonadati</taxon>
        <taxon>Pseudomonadota</taxon>
        <taxon>Gammaproteobacteria</taxon>
        <taxon>Alteromonadales</taxon>
        <taxon>Shewanellaceae</taxon>
        <taxon>Shewanella</taxon>
    </lineage>
</organism>
<name>A0ABV4VF43_9GAMM</name>
<dbReference type="Pfam" id="PF03235">
    <property type="entry name" value="GmrSD_N"/>
    <property type="match status" value="1"/>
</dbReference>
<dbReference type="Proteomes" id="UP001576708">
    <property type="component" value="Unassembled WGS sequence"/>
</dbReference>
<accession>A0ABV4VF43</accession>
<evidence type="ECO:0000313" key="2">
    <source>
        <dbReference type="EMBL" id="MFB2618923.1"/>
    </source>
</evidence>
<comment type="caution">
    <text evidence="2">The sequence shown here is derived from an EMBL/GenBank/DDBJ whole genome shotgun (WGS) entry which is preliminary data.</text>
</comment>